<feature type="transmembrane region" description="Helical" evidence="2">
    <location>
        <begin position="104"/>
        <end position="122"/>
    </location>
</feature>
<sequence>MSARARGGRSEAVVAAVYSALLTLIVAGPLLGPGYLLLRDAVSTPRSYLTDSALGLGDAAPRAVPQDALLAALSTVVDGGLIVKAILLAALWAAGYGAAVLSRVLLGAPLAAQLVAVTVAVWNPFVAERLLQGHWSLLTGYAALPWTALAAHRLRQRNGGQRNTGRGCRDWAVLAGCFAAAGLTPTGALLAGLVGLTVAGRRNLPGVLALLIAACAPWLVATIASGAGTETSDPAGIAAFAARAEPGLGTLGSLAGLGGIWNADAVPWSRTMPLAFIGTAILLVLVALGVRTVAGGFVRRRTATDSAPTADSAPPSAVGARPQATPAPDETDVDGTGSCPQATLVPDAGATDLRPATSDSDQPPSDRPTPALDLAAARTGRRLLGLAVAAVLLPALGATAWGMDALEWLVVEVPGAGLLRDTQKYVALAMPAYALSAAAGCVALATRFGARAAIAEPDIEPDRATAKPGSPPLAAGSRSGASTPAPAEIGRGSAADTADTTDTAEYAEHDGTPAAHEITEAPQANGTVGSPDTAHSTLDRADPAGHRPHQDSRGIPDDVDAPNAPDTQSRAESAPVTIRRRPTAGPVLTAIAALFIAALILPLIDLAWGVGGEMRAVRYPAAWREAAARVDGPGDVAVLPGGMFRKFPYSGSAPVLDPAPRMLPNDVLQTGELPVRGQTVSGEGARARRVEQLLLDGGSPEELAALGVGWVLVEHRTPGPRGESETTLAQLEPVLNTPDLSLYRVGGVITEASSAHRPLVIGAHVLWGALLLVPLLAFVPAPRRFDRNH</sequence>
<evidence type="ECO:0000256" key="2">
    <source>
        <dbReference type="SAM" id="Phobius"/>
    </source>
</evidence>
<feature type="transmembrane region" description="Helical" evidence="2">
    <location>
        <begin position="240"/>
        <end position="261"/>
    </location>
</feature>
<feature type="compositionally biased region" description="Basic and acidic residues" evidence="1">
    <location>
        <begin position="537"/>
        <end position="556"/>
    </location>
</feature>
<feature type="transmembrane region" description="Helical" evidence="2">
    <location>
        <begin position="423"/>
        <end position="445"/>
    </location>
</feature>
<evidence type="ECO:0000256" key="1">
    <source>
        <dbReference type="SAM" id="MobiDB-lite"/>
    </source>
</evidence>
<gene>
    <name evidence="3" type="ORF">NCTC10797_04102</name>
</gene>
<organism evidence="3 4">
    <name type="scientific">Nocardia cyriacigeorgica</name>
    <dbReference type="NCBI Taxonomy" id="135487"/>
    <lineage>
        <taxon>Bacteria</taxon>
        <taxon>Bacillati</taxon>
        <taxon>Actinomycetota</taxon>
        <taxon>Actinomycetes</taxon>
        <taxon>Mycobacteriales</taxon>
        <taxon>Nocardiaceae</taxon>
        <taxon>Nocardia</taxon>
    </lineage>
</organism>
<evidence type="ECO:0000313" key="3">
    <source>
        <dbReference type="EMBL" id="VFB00307.1"/>
    </source>
</evidence>
<name>A0A4U8W2P9_9NOCA</name>
<dbReference type="EMBL" id="LR215973">
    <property type="protein sequence ID" value="VFB00307.1"/>
    <property type="molecule type" value="Genomic_DNA"/>
</dbReference>
<accession>A0A4U8W2P9</accession>
<feature type="transmembrane region" description="Helical" evidence="2">
    <location>
        <begin position="759"/>
        <end position="779"/>
    </location>
</feature>
<dbReference type="RefSeq" id="WP_232052265.1">
    <property type="nucleotide sequence ID" value="NZ_LR215973.1"/>
</dbReference>
<dbReference type="AlphaFoldDB" id="A0A4U8W2P9"/>
<reference evidence="3 4" key="1">
    <citation type="submission" date="2019-02" db="EMBL/GenBank/DDBJ databases">
        <authorList>
            <consortium name="Pathogen Informatics"/>
        </authorList>
    </citation>
    <scope>NUCLEOTIDE SEQUENCE [LARGE SCALE GENOMIC DNA]</scope>
    <source>
        <strain evidence="3 4">3012STDY6756504</strain>
    </source>
</reference>
<feature type="region of interest" description="Disordered" evidence="1">
    <location>
        <begin position="520"/>
        <end position="578"/>
    </location>
</feature>
<dbReference type="Proteomes" id="UP000290439">
    <property type="component" value="Chromosome"/>
</dbReference>
<protein>
    <submittedName>
        <fullName evidence="3">Uncharacterized protein</fullName>
    </submittedName>
</protein>
<feature type="transmembrane region" description="Helical" evidence="2">
    <location>
        <begin position="171"/>
        <end position="194"/>
    </location>
</feature>
<feature type="region of interest" description="Disordered" evidence="1">
    <location>
        <begin position="302"/>
        <end position="370"/>
    </location>
</feature>
<keyword evidence="2" id="KW-1133">Transmembrane helix</keyword>
<feature type="region of interest" description="Disordered" evidence="1">
    <location>
        <begin position="459"/>
        <end position="498"/>
    </location>
</feature>
<feature type="transmembrane region" description="Helical" evidence="2">
    <location>
        <begin position="273"/>
        <end position="294"/>
    </location>
</feature>
<feature type="compositionally biased region" description="Low complexity" evidence="1">
    <location>
        <begin position="304"/>
        <end position="317"/>
    </location>
</feature>
<feature type="transmembrane region" description="Helical" evidence="2">
    <location>
        <begin position="383"/>
        <end position="403"/>
    </location>
</feature>
<keyword evidence="2" id="KW-0812">Transmembrane</keyword>
<evidence type="ECO:0000313" key="4">
    <source>
        <dbReference type="Proteomes" id="UP000290439"/>
    </source>
</evidence>
<feature type="transmembrane region" description="Helical" evidence="2">
    <location>
        <begin position="206"/>
        <end position="228"/>
    </location>
</feature>
<feature type="transmembrane region" description="Helical" evidence="2">
    <location>
        <begin position="134"/>
        <end position="151"/>
    </location>
</feature>
<feature type="transmembrane region" description="Helical" evidence="2">
    <location>
        <begin position="68"/>
        <end position="92"/>
    </location>
</feature>
<feature type="transmembrane region" description="Helical" evidence="2">
    <location>
        <begin position="12"/>
        <end position="38"/>
    </location>
</feature>
<feature type="transmembrane region" description="Helical" evidence="2">
    <location>
        <begin position="587"/>
        <end position="610"/>
    </location>
</feature>
<keyword evidence="2" id="KW-0472">Membrane</keyword>
<feature type="compositionally biased region" description="Polar residues" evidence="1">
    <location>
        <begin position="522"/>
        <end position="536"/>
    </location>
</feature>
<proteinExistence type="predicted"/>